<keyword evidence="1" id="KW-1133">Transmembrane helix</keyword>
<dbReference type="OrthoDB" id="384616at2157"/>
<accession>A0A1H3D1N6</accession>
<keyword evidence="3" id="KW-1185">Reference proteome</keyword>
<protein>
    <submittedName>
        <fullName evidence="2">Uncharacterized protein</fullName>
    </submittedName>
</protein>
<feature type="transmembrane region" description="Helical" evidence="1">
    <location>
        <begin position="12"/>
        <end position="32"/>
    </location>
</feature>
<feature type="transmembrane region" description="Helical" evidence="1">
    <location>
        <begin position="75"/>
        <end position="98"/>
    </location>
</feature>
<keyword evidence="1" id="KW-0812">Transmembrane</keyword>
<feature type="transmembrane region" description="Helical" evidence="1">
    <location>
        <begin position="48"/>
        <end position="68"/>
    </location>
</feature>
<evidence type="ECO:0000313" key="2">
    <source>
        <dbReference type="EMBL" id="SDX60180.1"/>
    </source>
</evidence>
<dbReference type="RefSeq" id="WP_089764384.1">
    <property type="nucleotide sequence ID" value="NZ_FNPB01000001.1"/>
</dbReference>
<dbReference type="EMBL" id="FNPB01000001">
    <property type="protein sequence ID" value="SDX60180.1"/>
    <property type="molecule type" value="Genomic_DNA"/>
</dbReference>
<feature type="transmembrane region" description="Helical" evidence="1">
    <location>
        <begin position="104"/>
        <end position="128"/>
    </location>
</feature>
<name>A0A1H3D1N6_9EURY</name>
<keyword evidence="1" id="KW-0472">Membrane</keyword>
<proteinExistence type="predicted"/>
<reference evidence="3" key="1">
    <citation type="submission" date="2016-10" db="EMBL/GenBank/DDBJ databases">
        <authorList>
            <person name="Varghese N."/>
            <person name="Submissions S."/>
        </authorList>
    </citation>
    <scope>NUCLEOTIDE SEQUENCE [LARGE SCALE GENOMIC DNA]</scope>
    <source>
        <strain evidence="3">CGMCC 1.10118</strain>
    </source>
</reference>
<dbReference type="AlphaFoldDB" id="A0A1H3D1N6"/>
<gene>
    <name evidence="2" type="ORF">SAMN04487946_101309</name>
</gene>
<sequence length="141" mass="13888">MLFEHTTEIDRRDASGAALVGGFPVVIGALYAPNPTVAVDAATAGPRAAASLVVLPVLGVATGIYAAASGPYSGVPVFCLGSYLGVFGISLAFGALAAGAVPPALLAAGVVLVGLAVVAITSSLLRLVESATVYLPERPRG</sequence>
<organism evidence="2 3">
    <name type="scientific">Halobellus clavatus</name>
    <dbReference type="NCBI Taxonomy" id="660517"/>
    <lineage>
        <taxon>Archaea</taxon>
        <taxon>Methanobacteriati</taxon>
        <taxon>Methanobacteriota</taxon>
        <taxon>Stenosarchaea group</taxon>
        <taxon>Halobacteria</taxon>
        <taxon>Halobacteriales</taxon>
        <taxon>Haloferacaceae</taxon>
        <taxon>Halobellus</taxon>
    </lineage>
</organism>
<evidence type="ECO:0000256" key="1">
    <source>
        <dbReference type="SAM" id="Phobius"/>
    </source>
</evidence>
<dbReference type="Proteomes" id="UP000199170">
    <property type="component" value="Unassembled WGS sequence"/>
</dbReference>
<evidence type="ECO:0000313" key="3">
    <source>
        <dbReference type="Proteomes" id="UP000199170"/>
    </source>
</evidence>